<comment type="caution">
    <text evidence="1">The sequence shown here is derived from an EMBL/GenBank/DDBJ whole genome shotgun (WGS) entry which is preliminary data.</text>
</comment>
<dbReference type="STRING" id="1423814.HMPREF0549_1808"/>
<proteinExistence type="predicted"/>
<dbReference type="EMBL" id="ACGV01000194">
    <property type="protein sequence ID" value="EEJ39755.1"/>
    <property type="molecule type" value="Genomic_DNA"/>
</dbReference>
<name>C2EWH2_9LACO</name>
<dbReference type="HOGENOM" id="CLU_1330549_0_0_9"/>
<gene>
    <name evidence="1" type="ORF">HMPREF0549_1808</name>
</gene>
<evidence type="ECO:0000313" key="1">
    <source>
        <dbReference type="EMBL" id="EEJ39755.1"/>
    </source>
</evidence>
<protein>
    <submittedName>
        <fullName evidence="1">Uncharacterized protein</fullName>
    </submittedName>
</protein>
<dbReference type="Proteomes" id="UP000004483">
    <property type="component" value="Unassembled WGS sequence"/>
</dbReference>
<organism evidence="1 2">
    <name type="scientific">Limosilactobacillus vaginalis DSM 5837 = ATCC 49540</name>
    <dbReference type="NCBI Taxonomy" id="1423814"/>
    <lineage>
        <taxon>Bacteria</taxon>
        <taxon>Bacillati</taxon>
        <taxon>Bacillota</taxon>
        <taxon>Bacilli</taxon>
        <taxon>Lactobacillales</taxon>
        <taxon>Lactobacillaceae</taxon>
        <taxon>Limosilactobacillus</taxon>
    </lineage>
</organism>
<dbReference type="OrthoDB" id="2314168at2"/>
<dbReference type="RefSeq" id="WP_003717428.1">
    <property type="nucleotide sequence ID" value="NZ_AZGL01000003.1"/>
</dbReference>
<dbReference type="PATRIC" id="fig|1423814.6.peg.868"/>
<evidence type="ECO:0000313" key="2">
    <source>
        <dbReference type="Proteomes" id="UP000004483"/>
    </source>
</evidence>
<sequence>MNDVKVFSALVQKRTEGVQNYIFQCLQDNNPVIPEDKYIYKASFATEDSLVRTIEMKIEDGLLVFNSKQILDLPAGTYRLELWEMVDDVIHAIYPSDRDMKFRVLSNSLDLPTGKVSSLTLDEFKKEFDDIAKRVSTGQFDVPRFKTGKVESVSPDQPATVEMLTNEDGSVTINYKIPRGKDGKTWKPYIADDGYWHIKEDKGEDA</sequence>
<dbReference type="AlphaFoldDB" id="C2EWH2"/>
<accession>C2EWH2</accession>
<reference evidence="1 2" key="1">
    <citation type="submission" date="2009-01" db="EMBL/GenBank/DDBJ databases">
        <authorList>
            <person name="Qin X."/>
            <person name="Bachman B."/>
            <person name="Battles P."/>
            <person name="Bell A."/>
            <person name="Bess C."/>
            <person name="Bickham C."/>
            <person name="Chaboub L."/>
            <person name="Chen D."/>
            <person name="Coyle M."/>
            <person name="Deiros D.R."/>
            <person name="Dinh H."/>
            <person name="Forbes L."/>
            <person name="Fowler G."/>
            <person name="Francisco L."/>
            <person name="Fu Q."/>
            <person name="Gubbala S."/>
            <person name="Hale W."/>
            <person name="Han Y."/>
            <person name="Hemphill L."/>
            <person name="Highlander S.K."/>
            <person name="Hirani K."/>
            <person name="Hogues M."/>
            <person name="Jackson L."/>
            <person name="Jakkamsetti A."/>
            <person name="Javaid M."/>
            <person name="Jiang H."/>
            <person name="Korchina V."/>
            <person name="Kovar C."/>
            <person name="Lara F."/>
            <person name="Lee S."/>
            <person name="Mata R."/>
            <person name="Mathew T."/>
            <person name="Moen C."/>
            <person name="Morales K."/>
            <person name="Munidasa M."/>
            <person name="Nazareth L."/>
            <person name="Ngo R."/>
            <person name="Nguyen L."/>
            <person name="Okwuonu G."/>
            <person name="Ongeri F."/>
            <person name="Patil S."/>
            <person name="Petrosino J."/>
            <person name="Pham C."/>
            <person name="Pham P."/>
            <person name="Pu L.-L."/>
            <person name="Puazo M."/>
            <person name="Raj R."/>
            <person name="Reid J."/>
            <person name="Rouhana J."/>
            <person name="Saada N."/>
            <person name="Shang Y."/>
            <person name="Simmons D."/>
            <person name="Thornton R."/>
            <person name="Warren J."/>
            <person name="Weissenberger G."/>
            <person name="Zhang J."/>
            <person name="Zhang L."/>
            <person name="Zhou C."/>
            <person name="Zhu D."/>
            <person name="Muzny D."/>
            <person name="Worley K."/>
            <person name="Gibbs R."/>
        </authorList>
    </citation>
    <scope>NUCLEOTIDE SEQUENCE [LARGE SCALE GENOMIC DNA]</scope>
    <source>
        <strain evidence="1 2">ATCC 49540</strain>
    </source>
</reference>